<dbReference type="AlphaFoldDB" id="A0A310S8W0"/>
<dbReference type="Pfam" id="PF05773">
    <property type="entry name" value="RWD"/>
    <property type="match status" value="1"/>
</dbReference>
<accession>A0A310S8W0</accession>
<evidence type="ECO:0000313" key="3">
    <source>
        <dbReference type="Proteomes" id="UP000250275"/>
    </source>
</evidence>
<dbReference type="Proteomes" id="UP000250275">
    <property type="component" value="Unassembled WGS sequence"/>
</dbReference>
<dbReference type="InterPro" id="IPR016135">
    <property type="entry name" value="UBQ-conjugating_enzyme/RWD"/>
</dbReference>
<name>A0A310S8W0_9HYME</name>
<evidence type="ECO:0000313" key="2">
    <source>
        <dbReference type="EMBL" id="OAD52821.1"/>
    </source>
</evidence>
<evidence type="ECO:0000259" key="1">
    <source>
        <dbReference type="PROSITE" id="PS50908"/>
    </source>
</evidence>
<feature type="domain" description="RWD" evidence="1">
    <location>
        <begin position="16"/>
        <end position="132"/>
    </location>
</feature>
<gene>
    <name evidence="2" type="ORF">WN48_00121</name>
</gene>
<dbReference type="PANTHER" id="PTHR15955">
    <property type="entry name" value="RWD DOMAIN CONTAINING PROTEIN 2"/>
    <property type="match status" value="1"/>
</dbReference>
<dbReference type="InterPro" id="IPR006575">
    <property type="entry name" value="RWD_dom"/>
</dbReference>
<dbReference type="SUPFAM" id="SSF54495">
    <property type="entry name" value="UBC-like"/>
    <property type="match status" value="1"/>
</dbReference>
<keyword evidence="3" id="KW-1185">Reference proteome</keyword>
<protein>
    <submittedName>
        <fullName evidence="2">RWD domain-containing protein 2A</fullName>
    </submittedName>
</protein>
<dbReference type="InterPro" id="IPR059181">
    <property type="entry name" value="RWDD2A-B_C"/>
</dbReference>
<dbReference type="OrthoDB" id="432412at2759"/>
<dbReference type="PROSITE" id="PS50908">
    <property type="entry name" value="RWD"/>
    <property type="match status" value="1"/>
</dbReference>
<dbReference type="SMART" id="SM00591">
    <property type="entry name" value="RWD"/>
    <property type="match status" value="1"/>
</dbReference>
<dbReference type="CDD" id="cd23829">
    <property type="entry name" value="RWD_RWDD2"/>
    <property type="match status" value="1"/>
</dbReference>
<dbReference type="CDD" id="cd24163">
    <property type="entry name" value="RWDD2_C"/>
    <property type="match status" value="1"/>
</dbReference>
<dbReference type="EMBL" id="KQ769812">
    <property type="protein sequence ID" value="OAD52821.1"/>
    <property type="molecule type" value="Genomic_DNA"/>
</dbReference>
<proteinExistence type="predicted"/>
<dbReference type="InterPro" id="IPR017359">
    <property type="entry name" value="Phi-like"/>
</dbReference>
<dbReference type="Gene3D" id="3.10.110.10">
    <property type="entry name" value="Ubiquitin Conjugating Enzyme"/>
    <property type="match status" value="1"/>
</dbReference>
<dbReference type="PANTHER" id="PTHR15955:SF8">
    <property type="entry name" value="RWD DOMAIN-CONTAINING PROTEIN 2B-RELATED"/>
    <property type="match status" value="1"/>
</dbReference>
<sequence length="267" mass="31242">MSTFEQINENLSAQVCELEALLSVYPKELIISDHGVLADINEYIKNFTQKLPRKLEYSVELSLNGGSIELLISLPSSYPKEKPEIYARSSFLNRTQQLLLNQALNNILVHQEQNEPCIYTLIIWLQDNGEDYLVASNRIQDRKLNNRNKNKDQGKPTNFSRYWIYSHHIYRKPGIICMEGAFEDCDYCWLKIKSMNWQKILLRLIENEDCENIDVMHKFKDFQEISFSTLSCHNDMGQVLKYLEEHTSQHAFKELFGIKGKLVELPD</sequence>
<organism evidence="2 3">
    <name type="scientific">Eufriesea mexicana</name>
    <dbReference type="NCBI Taxonomy" id="516756"/>
    <lineage>
        <taxon>Eukaryota</taxon>
        <taxon>Metazoa</taxon>
        <taxon>Ecdysozoa</taxon>
        <taxon>Arthropoda</taxon>
        <taxon>Hexapoda</taxon>
        <taxon>Insecta</taxon>
        <taxon>Pterygota</taxon>
        <taxon>Neoptera</taxon>
        <taxon>Endopterygota</taxon>
        <taxon>Hymenoptera</taxon>
        <taxon>Apocrita</taxon>
        <taxon>Aculeata</taxon>
        <taxon>Apoidea</taxon>
        <taxon>Anthophila</taxon>
        <taxon>Apidae</taxon>
        <taxon>Eufriesea</taxon>
    </lineage>
</organism>
<dbReference type="PIRSF" id="PIRSF038021">
    <property type="entry name" value="UCP038021_RWDD2"/>
    <property type="match status" value="1"/>
</dbReference>
<reference evidence="2 3" key="1">
    <citation type="submission" date="2015-07" db="EMBL/GenBank/DDBJ databases">
        <title>The genome of Eufriesea mexicana.</title>
        <authorList>
            <person name="Pan H."/>
            <person name="Kapheim K."/>
        </authorList>
    </citation>
    <scope>NUCLEOTIDE SEQUENCE [LARGE SCALE GENOMIC DNA]</scope>
    <source>
        <strain evidence="2">0111107269</strain>
        <tissue evidence="2">Whole body</tissue>
    </source>
</reference>